<accession>A0ABP7GWT9</accession>
<comment type="caution">
    <text evidence="2">The sequence shown here is derived from an EMBL/GenBank/DDBJ whole genome shotgun (WGS) entry which is preliminary data.</text>
</comment>
<sequence length="154" mass="16390">MSQVNSTAAASMIAHQASLALIPFLRAGGGPPVRWTDLMSSAVVAPMDDPFQMRVSRTTCKMARAPLGMHGTGSHSGENQVCCPDFAGMCGPGHPAVQIPPHQPVRPLHQPARDAAERHRADPGRLDGSTTCTHWWTEPLRPVAQQVSDVIGAN</sequence>
<proteinExistence type="predicted"/>
<protein>
    <submittedName>
        <fullName evidence="2">Uncharacterized protein</fullName>
    </submittedName>
</protein>
<evidence type="ECO:0000313" key="3">
    <source>
        <dbReference type="Proteomes" id="UP001501009"/>
    </source>
</evidence>
<keyword evidence="3" id="KW-1185">Reference proteome</keyword>
<feature type="compositionally biased region" description="Basic and acidic residues" evidence="1">
    <location>
        <begin position="111"/>
        <end position="125"/>
    </location>
</feature>
<organism evidence="2 3">
    <name type="scientific">Streptomyces coacervatus</name>
    <dbReference type="NCBI Taxonomy" id="647381"/>
    <lineage>
        <taxon>Bacteria</taxon>
        <taxon>Bacillati</taxon>
        <taxon>Actinomycetota</taxon>
        <taxon>Actinomycetes</taxon>
        <taxon>Kitasatosporales</taxon>
        <taxon>Streptomycetaceae</taxon>
        <taxon>Streptomyces</taxon>
    </lineage>
</organism>
<evidence type="ECO:0000256" key="1">
    <source>
        <dbReference type="SAM" id="MobiDB-lite"/>
    </source>
</evidence>
<gene>
    <name evidence="2" type="ORF">GCM10022403_010570</name>
</gene>
<evidence type="ECO:0000313" key="2">
    <source>
        <dbReference type="EMBL" id="GAA3777677.1"/>
    </source>
</evidence>
<name>A0ABP7GWT9_9ACTN</name>
<feature type="region of interest" description="Disordered" evidence="1">
    <location>
        <begin position="108"/>
        <end position="127"/>
    </location>
</feature>
<dbReference type="Proteomes" id="UP001501009">
    <property type="component" value="Unassembled WGS sequence"/>
</dbReference>
<reference evidence="3" key="1">
    <citation type="journal article" date="2019" name="Int. J. Syst. Evol. Microbiol.">
        <title>The Global Catalogue of Microorganisms (GCM) 10K type strain sequencing project: providing services to taxonomists for standard genome sequencing and annotation.</title>
        <authorList>
            <consortium name="The Broad Institute Genomics Platform"/>
            <consortium name="The Broad Institute Genome Sequencing Center for Infectious Disease"/>
            <person name="Wu L."/>
            <person name="Ma J."/>
        </authorList>
    </citation>
    <scope>NUCLEOTIDE SEQUENCE [LARGE SCALE GENOMIC DNA]</scope>
    <source>
        <strain evidence="3">JCM 17138</strain>
    </source>
</reference>
<dbReference type="EMBL" id="BAABDE010000005">
    <property type="protein sequence ID" value="GAA3777677.1"/>
    <property type="molecule type" value="Genomic_DNA"/>
</dbReference>